<protein>
    <submittedName>
        <fullName evidence="1">Uncharacterized protein</fullName>
    </submittedName>
</protein>
<proteinExistence type="predicted"/>
<dbReference type="AlphaFoldDB" id="A0A9W8E6Y3"/>
<reference evidence="1" key="1">
    <citation type="submission" date="2022-07" db="EMBL/GenBank/DDBJ databases">
        <title>Phylogenomic reconstructions and comparative analyses of Kickxellomycotina fungi.</title>
        <authorList>
            <person name="Reynolds N.K."/>
            <person name="Stajich J.E."/>
            <person name="Barry K."/>
            <person name="Grigoriev I.V."/>
            <person name="Crous P."/>
            <person name="Smith M.E."/>
        </authorList>
    </citation>
    <scope>NUCLEOTIDE SEQUENCE</scope>
    <source>
        <strain evidence="1">RSA 567</strain>
    </source>
</reference>
<dbReference type="Proteomes" id="UP001151582">
    <property type="component" value="Unassembled WGS sequence"/>
</dbReference>
<name>A0A9W8E6Y3_9FUNG</name>
<accession>A0A9W8E6Y3</accession>
<keyword evidence="2" id="KW-1185">Reference proteome</keyword>
<gene>
    <name evidence="1" type="ORF">H4R34_005658</name>
</gene>
<feature type="non-terminal residue" evidence="1">
    <location>
        <position position="53"/>
    </location>
</feature>
<evidence type="ECO:0000313" key="1">
    <source>
        <dbReference type="EMBL" id="KAJ1971683.1"/>
    </source>
</evidence>
<sequence length="53" mass="5941">MTTVQQTAPTEARPLLLGLSFKDHKHWAQDDAVNHAKLQQTLSQVVQLVKSCQ</sequence>
<dbReference type="EMBL" id="JANBQB010001284">
    <property type="protein sequence ID" value="KAJ1971683.1"/>
    <property type="molecule type" value="Genomic_DNA"/>
</dbReference>
<comment type="caution">
    <text evidence="1">The sequence shown here is derived from an EMBL/GenBank/DDBJ whole genome shotgun (WGS) entry which is preliminary data.</text>
</comment>
<dbReference type="OrthoDB" id="5593278at2759"/>
<organism evidence="1 2">
    <name type="scientific">Dimargaris verticillata</name>
    <dbReference type="NCBI Taxonomy" id="2761393"/>
    <lineage>
        <taxon>Eukaryota</taxon>
        <taxon>Fungi</taxon>
        <taxon>Fungi incertae sedis</taxon>
        <taxon>Zoopagomycota</taxon>
        <taxon>Kickxellomycotina</taxon>
        <taxon>Dimargaritomycetes</taxon>
        <taxon>Dimargaritales</taxon>
        <taxon>Dimargaritaceae</taxon>
        <taxon>Dimargaris</taxon>
    </lineage>
</organism>
<evidence type="ECO:0000313" key="2">
    <source>
        <dbReference type="Proteomes" id="UP001151582"/>
    </source>
</evidence>